<accession>A0ABT7DXW3</accession>
<sequence>MTPPEPIRAIEICDVAKWHALPAASQQQIDDELAVILDGLLRQDLQAPAFASAVDQVFLLGREEMRQSAQLISLKLLPRNQRGVSDGQAMLAMTEMRRLLEALNPARAGDLSPARKLFGLIPRSGGLSAYFKRFQQSGAALQAAMNQLYVARDDLARDDIELAVLATKLQTEAQRLAEAAQKLQQLDEQLAAAQAMMSQTDPERSRRLRQDVSYFVRQNLQDLQTQQAVCLNGYASILVLQKAGRELSQGCERLAVIGISALAVAQMVARQAGEQLKVTQLLQGINQSIEQYASDSGPLLGLIQGPAAALPTDTATGVERLKAMFDLSLRALDAIETFRQQTAQTAGDNEAILRSQLQQVRQAIDKPASMPITSGQVSGPVVR</sequence>
<feature type="coiled-coil region" evidence="2">
    <location>
        <begin position="166"/>
        <end position="196"/>
    </location>
</feature>
<dbReference type="Proteomes" id="UP001172778">
    <property type="component" value="Unassembled WGS sequence"/>
</dbReference>
<keyword evidence="2" id="KW-0175">Coiled coil</keyword>
<comment type="caution">
    <text evidence="3">The sequence shown here is derived from an EMBL/GenBank/DDBJ whole genome shotgun (WGS) entry which is preliminary data.</text>
</comment>
<dbReference type="InterPro" id="IPR008863">
    <property type="entry name" value="Toxic_anion-R_TelA"/>
</dbReference>
<gene>
    <name evidence="3" type="ORF">PZA18_12700</name>
</gene>
<protein>
    <submittedName>
        <fullName evidence="3">Toxic anion resistance protein</fullName>
    </submittedName>
</protein>
<comment type="similarity">
    <text evidence="1">Belongs to the TelA family.</text>
</comment>
<dbReference type="PANTHER" id="PTHR38432">
    <property type="entry name" value="TELA-LIKE PROTEIN SAOUHSC_01408"/>
    <property type="match status" value="1"/>
</dbReference>
<evidence type="ECO:0000256" key="1">
    <source>
        <dbReference type="ARBA" id="ARBA00005541"/>
    </source>
</evidence>
<reference evidence="3" key="1">
    <citation type="submission" date="2023-03" db="EMBL/GenBank/DDBJ databases">
        <title>Chitinimonas shenzhenensis gen. nov., sp. nov., a novel member of family Burkholderiaceae isolated from activated sludge collected in Shen Zhen, China.</title>
        <authorList>
            <person name="Wang X."/>
        </authorList>
    </citation>
    <scope>NUCLEOTIDE SEQUENCE</scope>
    <source>
        <strain evidence="3">DQS-5</strain>
    </source>
</reference>
<keyword evidence="4" id="KW-1185">Reference proteome</keyword>
<organism evidence="3 4">
    <name type="scientific">Parachitinimonas caeni</name>
    <dbReference type="NCBI Taxonomy" id="3031301"/>
    <lineage>
        <taxon>Bacteria</taxon>
        <taxon>Pseudomonadati</taxon>
        <taxon>Pseudomonadota</taxon>
        <taxon>Betaproteobacteria</taxon>
        <taxon>Neisseriales</taxon>
        <taxon>Chitinibacteraceae</taxon>
        <taxon>Parachitinimonas</taxon>
    </lineage>
</organism>
<evidence type="ECO:0000313" key="3">
    <source>
        <dbReference type="EMBL" id="MDK2124906.1"/>
    </source>
</evidence>
<name>A0ABT7DXW3_9NEIS</name>
<dbReference type="PANTHER" id="PTHR38432:SF1">
    <property type="entry name" value="TELA-LIKE PROTEIN SAOUHSC_01408"/>
    <property type="match status" value="1"/>
</dbReference>
<dbReference type="EMBL" id="JARRAF010000013">
    <property type="protein sequence ID" value="MDK2124906.1"/>
    <property type="molecule type" value="Genomic_DNA"/>
</dbReference>
<proteinExistence type="inferred from homology"/>
<dbReference type="Pfam" id="PF05816">
    <property type="entry name" value="TelA"/>
    <property type="match status" value="1"/>
</dbReference>
<evidence type="ECO:0000313" key="4">
    <source>
        <dbReference type="Proteomes" id="UP001172778"/>
    </source>
</evidence>
<evidence type="ECO:0000256" key="2">
    <source>
        <dbReference type="SAM" id="Coils"/>
    </source>
</evidence>